<reference evidence="5 6" key="1">
    <citation type="submission" date="2016-11" db="EMBL/GenBank/DDBJ databases">
        <authorList>
            <person name="Jaros S."/>
            <person name="Januszkiewicz K."/>
            <person name="Wedrychowicz H."/>
        </authorList>
    </citation>
    <scope>NUCLEOTIDE SEQUENCE [LARGE SCALE GENOMIC DNA]</scope>
    <source>
        <strain evidence="5 6">CGMCC 1.12145</strain>
    </source>
</reference>
<dbReference type="SUPFAM" id="SSF116734">
    <property type="entry name" value="DNA methylase specificity domain"/>
    <property type="match status" value="1"/>
</dbReference>
<dbReference type="GO" id="GO:0003677">
    <property type="term" value="F:DNA binding"/>
    <property type="evidence" value="ECO:0007669"/>
    <property type="project" value="UniProtKB-KW"/>
</dbReference>
<accession>A0A1K1RR06</accession>
<dbReference type="InterPro" id="IPR000055">
    <property type="entry name" value="Restrct_endonuc_typeI_TRD"/>
</dbReference>
<evidence type="ECO:0000259" key="4">
    <source>
        <dbReference type="Pfam" id="PF01420"/>
    </source>
</evidence>
<dbReference type="Proteomes" id="UP000182248">
    <property type="component" value="Unassembled WGS sequence"/>
</dbReference>
<keyword evidence="2" id="KW-0680">Restriction system</keyword>
<comment type="similarity">
    <text evidence="1">Belongs to the type-I restriction system S methylase family.</text>
</comment>
<dbReference type="InterPro" id="IPR044946">
    <property type="entry name" value="Restrct_endonuc_typeI_TRD_sf"/>
</dbReference>
<dbReference type="PANTHER" id="PTHR30408:SF12">
    <property type="entry name" value="TYPE I RESTRICTION ENZYME MJAVIII SPECIFICITY SUBUNIT"/>
    <property type="match status" value="1"/>
</dbReference>
<sequence length="190" mass="21416">MKVKLGDIAQLQFGLYVKPKSIGDAVYLQAKHFDDWGNQTDEVDTFVQIDKKKKAHLLEDGDILLVGKGMRNFAWTYNKEFGPAIASSIFFVIKPDPLKVIPEFLTTLFNMPQTQAYFQTLGAGSSIPSIRKSELEAFAVKLPPLELQQKAIAIKSLHYRDMEISKQIILEKQKVYQGIIGKIINGVMIN</sequence>
<dbReference type="Gene3D" id="3.90.220.20">
    <property type="entry name" value="DNA methylase specificity domains"/>
    <property type="match status" value="1"/>
</dbReference>
<evidence type="ECO:0000256" key="1">
    <source>
        <dbReference type="ARBA" id="ARBA00010923"/>
    </source>
</evidence>
<dbReference type="STRING" id="1150368.SAMN02927921_03903"/>
<evidence type="ECO:0000256" key="3">
    <source>
        <dbReference type="ARBA" id="ARBA00023125"/>
    </source>
</evidence>
<evidence type="ECO:0000256" key="2">
    <source>
        <dbReference type="ARBA" id="ARBA00022747"/>
    </source>
</evidence>
<protein>
    <submittedName>
        <fullName evidence="5">Type I restriction modification DNA specificity domain-containing protein</fullName>
    </submittedName>
</protein>
<dbReference type="RefSeq" id="WP_072319137.1">
    <property type="nucleotide sequence ID" value="NZ_FPJE01000032.1"/>
</dbReference>
<dbReference type="PANTHER" id="PTHR30408">
    <property type="entry name" value="TYPE-1 RESTRICTION ENZYME ECOKI SPECIFICITY PROTEIN"/>
    <property type="match status" value="1"/>
</dbReference>
<evidence type="ECO:0000313" key="6">
    <source>
        <dbReference type="Proteomes" id="UP000182248"/>
    </source>
</evidence>
<dbReference type="Pfam" id="PF01420">
    <property type="entry name" value="Methylase_S"/>
    <property type="match status" value="1"/>
</dbReference>
<keyword evidence="6" id="KW-1185">Reference proteome</keyword>
<gene>
    <name evidence="5" type="ORF">SAMN02927921_03903</name>
</gene>
<organism evidence="5 6">
    <name type="scientific">Sinomicrobium oceani</name>
    <dbReference type="NCBI Taxonomy" id="1150368"/>
    <lineage>
        <taxon>Bacteria</taxon>
        <taxon>Pseudomonadati</taxon>
        <taxon>Bacteroidota</taxon>
        <taxon>Flavobacteriia</taxon>
        <taxon>Flavobacteriales</taxon>
        <taxon>Flavobacteriaceae</taxon>
        <taxon>Sinomicrobium</taxon>
    </lineage>
</organism>
<dbReference type="GO" id="GO:0009307">
    <property type="term" value="P:DNA restriction-modification system"/>
    <property type="evidence" value="ECO:0007669"/>
    <property type="project" value="UniProtKB-KW"/>
</dbReference>
<dbReference type="InterPro" id="IPR052021">
    <property type="entry name" value="Type-I_RS_S_subunit"/>
</dbReference>
<dbReference type="EMBL" id="FPJE01000032">
    <property type="protein sequence ID" value="SFW74502.1"/>
    <property type="molecule type" value="Genomic_DNA"/>
</dbReference>
<proteinExistence type="inferred from homology"/>
<name>A0A1K1RR06_9FLAO</name>
<dbReference type="OrthoDB" id="1002506at2"/>
<feature type="domain" description="Type I restriction modification DNA specificity" evidence="4">
    <location>
        <begin position="2"/>
        <end position="169"/>
    </location>
</feature>
<keyword evidence="3" id="KW-0238">DNA-binding</keyword>
<dbReference type="AlphaFoldDB" id="A0A1K1RR06"/>
<evidence type="ECO:0000313" key="5">
    <source>
        <dbReference type="EMBL" id="SFW74502.1"/>
    </source>
</evidence>